<accession>A0ABV9UMK7</accession>
<dbReference type="Proteomes" id="UP001595834">
    <property type="component" value="Unassembled WGS sequence"/>
</dbReference>
<gene>
    <name evidence="1" type="ORF">ACFPFX_18920</name>
</gene>
<dbReference type="EMBL" id="JBHSIZ010000018">
    <property type="protein sequence ID" value="MFC4958360.1"/>
    <property type="molecule type" value="Genomic_DNA"/>
</dbReference>
<dbReference type="RefSeq" id="WP_344379300.1">
    <property type="nucleotide sequence ID" value="NZ_BAAASQ010000025.1"/>
</dbReference>
<comment type="caution">
    <text evidence="1">The sequence shown here is derived from an EMBL/GenBank/DDBJ whole genome shotgun (WGS) entry which is preliminary data.</text>
</comment>
<organism evidence="1 2">
    <name type="scientific">Streptomyces mauvecolor</name>
    <dbReference type="NCBI Taxonomy" id="58345"/>
    <lineage>
        <taxon>Bacteria</taxon>
        <taxon>Bacillati</taxon>
        <taxon>Actinomycetota</taxon>
        <taxon>Actinomycetes</taxon>
        <taxon>Kitasatosporales</taxon>
        <taxon>Streptomycetaceae</taxon>
        <taxon>Streptomyces</taxon>
    </lineage>
</organism>
<evidence type="ECO:0000313" key="1">
    <source>
        <dbReference type="EMBL" id="MFC4958360.1"/>
    </source>
</evidence>
<reference evidence="2" key="1">
    <citation type="journal article" date="2019" name="Int. J. Syst. Evol. Microbiol.">
        <title>The Global Catalogue of Microorganisms (GCM) 10K type strain sequencing project: providing services to taxonomists for standard genome sequencing and annotation.</title>
        <authorList>
            <consortium name="The Broad Institute Genomics Platform"/>
            <consortium name="The Broad Institute Genome Sequencing Center for Infectious Disease"/>
            <person name="Wu L."/>
            <person name="Ma J."/>
        </authorList>
    </citation>
    <scope>NUCLEOTIDE SEQUENCE [LARGE SCALE GENOMIC DNA]</scope>
    <source>
        <strain evidence="2">CCM 7224</strain>
    </source>
</reference>
<name>A0ABV9UMK7_9ACTN</name>
<sequence length="192" mass="21054">MSTYLEPRRVRISARPDEPAVIEINGHDVASAVEAYRITQTQDEGPEVTLYVTEGWKGVEFDGMAEVVAEPADLRHVQLCGNCRKLQEREQHQEAAARQHHQRHLEPVCCQTADKINYLRAQRVDASELPADTAAGRTKQSEQSAMVTGPLLALAITLAPDGLHVADNCARQQAAQRPAHALLISACQGDIC</sequence>
<keyword evidence="2" id="KW-1185">Reference proteome</keyword>
<evidence type="ECO:0000313" key="2">
    <source>
        <dbReference type="Proteomes" id="UP001595834"/>
    </source>
</evidence>
<proteinExistence type="predicted"/>
<protein>
    <submittedName>
        <fullName evidence="1">Uncharacterized protein</fullName>
    </submittedName>
</protein>